<dbReference type="Proteomes" id="UP000198697">
    <property type="component" value="Unassembled WGS sequence"/>
</dbReference>
<organism evidence="2 3">
    <name type="scientific">Hymenobacter actinosclerus</name>
    <dbReference type="NCBI Taxonomy" id="82805"/>
    <lineage>
        <taxon>Bacteria</taxon>
        <taxon>Pseudomonadati</taxon>
        <taxon>Bacteroidota</taxon>
        <taxon>Cytophagia</taxon>
        <taxon>Cytophagales</taxon>
        <taxon>Hymenobacteraceae</taxon>
        <taxon>Hymenobacter</taxon>
    </lineage>
</organism>
<proteinExistence type="predicted"/>
<feature type="region of interest" description="Disordered" evidence="1">
    <location>
        <begin position="17"/>
        <end position="46"/>
    </location>
</feature>
<reference evidence="3" key="1">
    <citation type="submission" date="2016-10" db="EMBL/GenBank/DDBJ databases">
        <authorList>
            <person name="Varghese N."/>
            <person name="Submissions S."/>
        </authorList>
    </citation>
    <scope>NUCLEOTIDE SEQUENCE [LARGE SCALE GENOMIC DNA]</scope>
    <source>
        <strain evidence="3">DSM 15310</strain>
    </source>
</reference>
<name>A0A1I0I8M1_9BACT</name>
<sequence length="94" mass="10621">MLGLAATLLLAPACQRHPYRIPDPQGPPQPKVKRTAGGNESADGRALDVEREAVRTKKNVLDKKTGLVKKPKLERRRLKRKTDQRKFLGIPWPF</sequence>
<accession>A0A1I0I8M1</accession>
<evidence type="ECO:0000313" key="3">
    <source>
        <dbReference type="Proteomes" id="UP000198697"/>
    </source>
</evidence>
<dbReference type="EMBL" id="FOHS01000004">
    <property type="protein sequence ID" value="SET92294.1"/>
    <property type="molecule type" value="Genomic_DNA"/>
</dbReference>
<dbReference type="STRING" id="82805.SAMN04487998_3176"/>
<dbReference type="AlphaFoldDB" id="A0A1I0I8M1"/>
<protein>
    <submittedName>
        <fullName evidence="2">Uncharacterized protein</fullName>
    </submittedName>
</protein>
<evidence type="ECO:0000256" key="1">
    <source>
        <dbReference type="SAM" id="MobiDB-lite"/>
    </source>
</evidence>
<gene>
    <name evidence="2" type="ORF">SAMN04487998_3176</name>
</gene>
<keyword evidence="3" id="KW-1185">Reference proteome</keyword>
<evidence type="ECO:0000313" key="2">
    <source>
        <dbReference type="EMBL" id="SET92294.1"/>
    </source>
</evidence>